<feature type="compositionally biased region" description="Polar residues" evidence="1">
    <location>
        <begin position="134"/>
        <end position="143"/>
    </location>
</feature>
<evidence type="ECO:0000256" key="1">
    <source>
        <dbReference type="SAM" id="MobiDB-lite"/>
    </source>
</evidence>
<evidence type="ECO:0000313" key="3">
    <source>
        <dbReference type="Proteomes" id="UP000193380"/>
    </source>
</evidence>
<dbReference type="EMBL" id="FR906417">
    <property type="protein sequence ID" value="CDQ84351.1"/>
    <property type="molecule type" value="Genomic_DNA"/>
</dbReference>
<feature type="compositionally biased region" description="Polar residues" evidence="1">
    <location>
        <begin position="51"/>
        <end position="62"/>
    </location>
</feature>
<dbReference type="PaxDb" id="8022-A0A060XY15"/>
<dbReference type="Proteomes" id="UP000193380">
    <property type="component" value="Unassembled WGS sequence"/>
</dbReference>
<gene>
    <name evidence="2" type="ORF">GSONMT00020284001</name>
</gene>
<feature type="compositionally biased region" description="Low complexity" evidence="1">
    <location>
        <begin position="33"/>
        <end position="50"/>
    </location>
</feature>
<feature type="region of interest" description="Disordered" evidence="1">
    <location>
        <begin position="419"/>
        <end position="445"/>
    </location>
</feature>
<feature type="region of interest" description="Disordered" evidence="1">
    <location>
        <begin position="182"/>
        <end position="201"/>
    </location>
</feature>
<feature type="region of interest" description="Disordered" evidence="1">
    <location>
        <begin position="1"/>
        <end position="177"/>
    </location>
</feature>
<feature type="compositionally biased region" description="Low complexity" evidence="1">
    <location>
        <begin position="103"/>
        <end position="133"/>
    </location>
</feature>
<reference evidence="2" key="1">
    <citation type="journal article" date="2014" name="Nat. Commun.">
        <title>The rainbow trout genome provides novel insights into evolution after whole-genome duplication in vertebrates.</title>
        <authorList>
            <person name="Berthelot C."/>
            <person name="Brunet F."/>
            <person name="Chalopin D."/>
            <person name="Juanchich A."/>
            <person name="Bernard M."/>
            <person name="Noel B."/>
            <person name="Bento P."/>
            <person name="Da Silva C."/>
            <person name="Labadie K."/>
            <person name="Alberti A."/>
            <person name="Aury J.M."/>
            <person name="Louis A."/>
            <person name="Dehais P."/>
            <person name="Bardou P."/>
            <person name="Montfort J."/>
            <person name="Klopp C."/>
            <person name="Cabau C."/>
            <person name="Gaspin C."/>
            <person name="Thorgaard G.H."/>
            <person name="Boussaha M."/>
            <person name="Quillet E."/>
            <person name="Guyomard R."/>
            <person name="Galiana D."/>
            <person name="Bobe J."/>
            <person name="Volff J.N."/>
            <person name="Genet C."/>
            <person name="Wincker P."/>
            <person name="Jaillon O."/>
            <person name="Roest Crollius H."/>
            <person name="Guiguen Y."/>
        </authorList>
    </citation>
    <scope>NUCLEOTIDE SEQUENCE [LARGE SCALE GENOMIC DNA]</scope>
</reference>
<feature type="compositionally biased region" description="Low complexity" evidence="1">
    <location>
        <begin position="144"/>
        <end position="155"/>
    </location>
</feature>
<accession>A0A060XY15</accession>
<feature type="compositionally biased region" description="Polar residues" evidence="1">
    <location>
        <begin position="1"/>
        <end position="26"/>
    </location>
</feature>
<evidence type="ECO:0000313" key="2">
    <source>
        <dbReference type="EMBL" id="CDQ84351.1"/>
    </source>
</evidence>
<feature type="compositionally biased region" description="Polar residues" evidence="1">
    <location>
        <begin position="78"/>
        <end position="90"/>
    </location>
</feature>
<proteinExistence type="predicted"/>
<organism evidence="2 3">
    <name type="scientific">Oncorhynchus mykiss</name>
    <name type="common">Rainbow trout</name>
    <name type="synonym">Salmo gairdneri</name>
    <dbReference type="NCBI Taxonomy" id="8022"/>
    <lineage>
        <taxon>Eukaryota</taxon>
        <taxon>Metazoa</taxon>
        <taxon>Chordata</taxon>
        <taxon>Craniata</taxon>
        <taxon>Vertebrata</taxon>
        <taxon>Euteleostomi</taxon>
        <taxon>Actinopterygii</taxon>
        <taxon>Neopterygii</taxon>
        <taxon>Teleostei</taxon>
        <taxon>Protacanthopterygii</taxon>
        <taxon>Salmoniformes</taxon>
        <taxon>Salmonidae</taxon>
        <taxon>Salmoninae</taxon>
        <taxon>Oncorhynchus</taxon>
    </lineage>
</organism>
<feature type="compositionally biased region" description="Basic and acidic residues" evidence="1">
    <location>
        <begin position="192"/>
        <end position="201"/>
    </location>
</feature>
<name>A0A060XY15_ONCMY</name>
<reference evidence="2" key="2">
    <citation type="submission" date="2014-03" db="EMBL/GenBank/DDBJ databases">
        <authorList>
            <person name="Genoscope - CEA"/>
        </authorList>
    </citation>
    <scope>NUCLEOTIDE SEQUENCE</scope>
</reference>
<sequence length="445" mass="46457">MSPSTGFLKQPSSTPGDCCSSGTPSGSAVLGLSLSCSPQAPSSISSPGGSNNLVSNPVNQHNAAGPALAHNHVHRRNSATCSPAGSSTVGSPPLTSPLNVMRSPISSPQSMSSVRSPPSCSTSTNMRSSSVSSPTGSTNNMRASSSISSPTSGGPMAMSSSPRNPSGGGGGFAVSSPASELGLVQNDSNSPEGRRDQQDFKEFEFPKVESVDGEMFNVGLDHMGMVKFIKNEPDTDYRSMCLGNGSNNTKCNQATGCLGNGSPFITQIKSEPNKDGGGCMNPQCYTEQQQQHSMGLFQSGPSEITYLSLRDNIDEYSLSGILGPPGTEMNGSYEAGVFPHNLLSKVKQENNDGSYYQENNNNVVPTSAIVGVNSGGHSFHYQIGAQGTMSFSRHDPRDHGTNPLLNLISPVTALMESWKSRPGMSQGPRGEGYPGHGCMPDSMSR</sequence>
<dbReference type="STRING" id="8022.A0A060XY15"/>
<protein>
    <recommendedName>
        <fullName evidence="4">Mineralocorticoid receptor form B</fullName>
    </recommendedName>
</protein>
<dbReference type="AlphaFoldDB" id="A0A060XY15"/>
<evidence type="ECO:0008006" key="4">
    <source>
        <dbReference type="Google" id="ProtNLM"/>
    </source>
</evidence>